<dbReference type="Pfam" id="PF08447">
    <property type="entry name" value="PAS_3"/>
    <property type="match status" value="1"/>
</dbReference>
<evidence type="ECO:0000313" key="20">
    <source>
        <dbReference type="EMBL" id="KAB0666016.1"/>
    </source>
</evidence>
<dbReference type="Pfam" id="PF13426">
    <property type="entry name" value="PAS_9"/>
    <property type="match status" value="1"/>
</dbReference>
<dbReference type="SUPFAM" id="SSF55874">
    <property type="entry name" value="ATPase domain of HSP90 chaperone/DNA topoisomerase II/histidine kinase"/>
    <property type="match status" value="1"/>
</dbReference>
<dbReference type="GO" id="GO:0005524">
    <property type="term" value="F:ATP binding"/>
    <property type="evidence" value="ECO:0007669"/>
    <property type="project" value="UniProtKB-KW"/>
</dbReference>
<name>A0A7J4ZRS1_9BACT</name>
<dbReference type="InterPro" id="IPR036890">
    <property type="entry name" value="HATPase_C_sf"/>
</dbReference>
<feature type="domain" description="Histidine kinase" evidence="16">
    <location>
        <begin position="926"/>
        <end position="1169"/>
    </location>
</feature>
<dbReference type="Pfam" id="PF02743">
    <property type="entry name" value="dCache_1"/>
    <property type="match status" value="1"/>
</dbReference>
<dbReference type="InterPro" id="IPR036097">
    <property type="entry name" value="HisK_dim/P_sf"/>
</dbReference>
<dbReference type="EC" id="2.7.13.3" evidence="3"/>
<keyword evidence="8" id="KW-0547">Nucleotide-binding</keyword>
<dbReference type="CDD" id="cd18773">
    <property type="entry name" value="PDC1_HK_sensor"/>
    <property type="match status" value="1"/>
</dbReference>
<keyword evidence="6" id="KW-0808">Transferase</keyword>
<reference evidence="20 21" key="1">
    <citation type="submission" date="2019-09" db="EMBL/GenBank/DDBJ databases">
        <title>Geobacter sp. Red96, a novel strain isolated from paddy soil.</title>
        <authorList>
            <person name="Xu Z."/>
            <person name="Masuda Y."/>
            <person name="Itoh H."/>
            <person name="Senoo K."/>
        </authorList>
    </citation>
    <scope>NUCLEOTIDE SEQUENCE [LARGE SCALE GENOMIC DNA]</scope>
    <source>
        <strain evidence="20 21">Red96</strain>
    </source>
</reference>
<keyword evidence="9" id="KW-0418">Kinase</keyword>
<evidence type="ECO:0000256" key="14">
    <source>
        <dbReference type="SAM" id="Coils"/>
    </source>
</evidence>
<dbReference type="SMART" id="SM00388">
    <property type="entry name" value="HisKA"/>
    <property type="match status" value="1"/>
</dbReference>
<dbReference type="Gene3D" id="3.30.450.20">
    <property type="entry name" value="PAS domain"/>
    <property type="match status" value="4"/>
</dbReference>
<keyword evidence="14" id="KW-0175">Coiled coil</keyword>
<dbReference type="SMART" id="SM00387">
    <property type="entry name" value="HATPase_c"/>
    <property type="match status" value="1"/>
</dbReference>
<feature type="domain" description="PAS" evidence="17">
    <location>
        <begin position="500"/>
        <end position="546"/>
    </location>
</feature>
<dbReference type="InterPro" id="IPR004358">
    <property type="entry name" value="Sig_transdc_His_kin-like_C"/>
</dbReference>
<dbReference type="Gene3D" id="6.10.340.10">
    <property type="match status" value="1"/>
</dbReference>
<comment type="catalytic activity">
    <reaction evidence="1">
        <text>ATP + protein L-histidine = ADP + protein N-phospho-L-histidine.</text>
        <dbReference type="EC" id="2.7.13.3"/>
    </reaction>
</comment>
<gene>
    <name evidence="20" type="ORF">F6V25_05945</name>
</gene>
<proteinExistence type="predicted"/>
<dbReference type="SMART" id="SM00086">
    <property type="entry name" value="PAC"/>
    <property type="match status" value="3"/>
</dbReference>
<dbReference type="EMBL" id="VZQZ01000003">
    <property type="protein sequence ID" value="KAB0666016.1"/>
    <property type="molecule type" value="Genomic_DNA"/>
</dbReference>
<keyword evidence="21" id="KW-1185">Reference proteome</keyword>
<keyword evidence="5" id="KW-0597">Phosphoprotein</keyword>
<dbReference type="InterPro" id="IPR029151">
    <property type="entry name" value="Sensor-like_sf"/>
</dbReference>
<accession>A0A7J4ZRS1</accession>
<evidence type="ECO:0000256" key="10">
    <source>
        <dbReference type="ARBA" id="ARBA00022840"/>
    </source>
</evidence>
<evidence type="ECO:0000256" key="15">
    <source>
        <dbReference type="SAM" id="Phobius"/>
    </source>
</evidence>
<dbReference type="Gene3D" id="3.30.565.10">
    <property type="entry name" value="Histidine kinase-like ATPase, C-terminal domain"/>
    <property type="match status" value="1"/>
</dbReference>
<dbReference type="Pfam" id="PF02518">
    <property type="entry name" value="HATPase_c"/>
    <property type="match status" value="1"/>
</dbReference>
<dbReference type="InterPro" id="IPR001610">
    <property type="entry name" value="PAC"/>
</dbReference>
<evidence type="ECO:0000259" key="18">
    <source>
        <dbReference type="PROSITE" id="PS50113"/>
    </source>
</evidence>
<dbReference type="GO" id="GO:0005886">
    <property type="term" value="C:plasma membrane"/>
    <property type="evidence" value="ECO:0007669"/>
    <property type="project" value="UniProtKB-SubCell"/>
</dbReference>
<evidence type="ECO:0000256" key="9">
    <source>
        <dbReference type="ARBA" id="ARBA00022777"/>
    </source>
</evidence>
<evidence type="ECO:0000256" key="4">
    <source>
        <dbReference type="ARBA" id="ARBA00022475"/>
    </source>
</evidence>
<dbReference type="NCBIfam" id="TIGR00229">
    <property type="entry name" value="sensory_box"/>
    <property type="match status" value="2"/>
</dbReference>
<dbReference type="Pfam" id="PF00672">
    <property type="entry name" value="HAMP"/>
    <property type="match status" value="1"/>
</dbReference>
<dbReference type="Gene3D" id="1.10.287.130">
    <property type="match status" value="1"/>
</dbReference>
<sequence length="1179" mass="132569">MRTLLSTRWSLRVKITVYFLGLTVAVFSSSLLLTIFLIHSQLKLAIADHQNAELAEIAAQVDDRLKLALRQLGRMAAALSPADMGSPDKLQQILDHEDNLREFFDGGFVAVSPDFRLLAESPFIPDRRGVDLSSRDFIRRTVETGQPLVSTPYRQSIGTHDPSIAFTAPIKSRDGTLLGVLIGRHNLLKGSFLQSVVKTTVKGTGYFYIFSKERTMVVHNNPGRIMETIRPGMNVGIDRVLHDGFEGSMDNVNSHGGAGISSFRKLQQADWILASHVSDNEIYTPIRATQGTVISAFVFIALCSVVLVWLVMGRITRPLQMVVNHIGAMSDKRGEERLLPETLNGELGSLAHAFNELIANVDDQQEVLRISHETYRIVAEFTAEVAFWLDPDNQIQYISPNCLELTGYSEGEFHNRRGLVEQIIHPDYLDLWHRHIHEYDEESGKQRQIELKIIAKNGEERWVTHLCHQVYNTQDVLLGTRGNFTDITPLKQLQNRLQEQKEFAENLVGKAAVPLFVLNAQHRIIVWNSAMETLSGLPASEMIGTNRQWEPFYDHERPVLADLILSGEISWVAEFYDRFRDSLHVNQGLQSEGWYENIGNKRRYLFFDAAPVMNSSGEIIATIETVLDITDRKLAEEEQRKLSWAIEENPCSIVITNPLGDIDYVNKKFCELTGYDIAEAIGRNPRILKSGEMPPEVYETLWKTVSSGRTWHGELLNKKKNGELYWELASISPIKDEAGHITHYLAVKEDITQRKQYEQELAKSRAELQQKHTQLSELFVQIDLAKQEWEDTMDCVSDLVLMCDSWGRIRRCNRPVCDLAARDYNRIIGEDCIDLLNEIGMDMSNYDGMSGHLVYKGGQRHFELLSFPLKKQGADEMRGIVVSLHDVTRSLKMSQELEKAYADLKETQMQVFQQEKMASIGQLAAGVAHEINNPMGFISSNLSTLRKYLDKLGAFEAAVLDTVRSCGDEASLAVIADLRKSMKIDFILGDVGSLLDESREGADRVRRIVQDLKSFSRLDEVEYKPADINECLDSTLNMLRSEIKYVADVVRDYGDLPMINCYPQQLNQVFMNILVNAAHAIEGHGEITVRTSLAGDAIRIVISDTGTGIAPEHIKRIFEPFFTTKEVGKGTGLGLSISYDIVKKHGGDISVASEAGRGTTFTIVLPLVNPTVSEGEVVS</sequence>
<evidence type="ECO:0000256" key="13">
    <source>
        <dbReference type="ARBA" id="ARBA00023136"/>
    </source>
</evidence>
<dbReference type="InterPro" id="IPR003661">
    <property type="entry name" value="HisK_dim/P_dom"/>
</dbReference>
<evidence type="ECO:0000256" key="1">
    <source>
        <dbReference type="ARBA" id="ARBA00000085"/>
    </source>
</evidence>
<comment type="caution">
    <text evidence="20">The sequence shown here is derived from an EMBL/GenBank/DDBJ whole genome shotgun (WGS) entry which is preliminary data.</text>
</comment>
<dbReference type="RefSeq" id="WP_151127704.1">
    <property type="nucleotide sequence ID" value="NZ_VZQZ01000003.1"/>
</dbReference>
<dbReference type="GO" id="GO:0000155">
    <property type="term" value="F:phosphorelay sensor kinase activity"/>
    <property type="evidence" value="ECO:0007669"/>
    <property type="project" value="InterPro"/>
</dbReference>
<evidence type="ECO:0000259" key="19">
    <source>
        <dbReference type="PROSITE" id="PS50885"/>
    </source>
</evidence>
<dbReference type="PANTHER" id="PTHR43065">
    <property type="entry name" value="SENSOR HISTIDINE KINASE"/>
    <property type="match status" value="1"/>
</dbReference>
<protein>
    <recommendedName>
        <fullName evidence="3">histidine kinase</fullName>
        <ecNumber evidence="3">2.7.13.3</ecNumber>
    </recommendedName>
</protein>
<feature type="coiled-coil region" evidence="14">
    <location>
        <begin position="747"/>
        <end position="774"/>
    </location>
</feature>
<feature type="domain" description="PAC" evidence="18">
    <location>
        <begin position="447"/>
        <end position="499"/>
    </location>
</feature>
<evidence type="ECO:0000256" key="12">
    <source>
        <dbReference type="ARBA" id="ARBA00023012"/>
    </source>
</evidence>
<keyword evidence="10" id="KW-0067">ATP-binding</keyword>
<evidence type="ECO:0000313" key="21">
    <source>
        <dbReference type="Proteomes" id="UP000420562"/>
    </source>
</evidence>
<evidence type="ECO:0000256" key="11">
    <source>
        <dbReference type="ARBA" id="ARBA00022989"/>
    </source>
</evidence>
<keyword evidence="12" id="KW-0902">Two-component regulatory system</keyword>
<evidence type="ECO:0000256" key="5">
    <source>
        <dbReference type="ARBA" id="ARBA00022553"/>
    </source>
</evidence>
<dbReference type="InterPro" id="IPR003594">
    <property type="entry name" value="HATPase_dom"/>
</dbReference>
<evidence type="ECO:0000256" key="7">
    <source>
        <dbReference type="ARBA" id="ARBA00022692"/>
    </source>
</evidence>
<feature type="domain" description="HAMP" evidence="19">
    <location>
        <begin position="313"/>
        <end position="366"/>
    </location>
</feature>
<dbReference type="SUPFAM" id="SSF47384">
    <property type="entry name" value="Homodimeric domain of signal transducing histidine kinase"/>
    <property type="match status" value="1"/>
</dbReference>
<evidence type="ECO:0000259" key="17">
    <source>
        <dbReference type="PROSITE" id="PS50112"/>
    </source>
</evidence>
<dbReference type="CDD" id="cd00082">
    <property type="entry name" value="HisKA"/>
    <property type="match status" value="1"/>
</dbReference>
<keyword evidence="11 15" id="KW-1133">Transmembrane helix</keyword>
<dbReference type="InterPro" id="IPR013767">
    <property type="entry name" value="PAS_fold"/>
</dbReference>
<feature type="domain" description="PAS" evidence="17">
    <location>
        <begin position="638"/>
        <end position="684"/>
    </location>
</feature>
<evidence type="ECO:0000256" key="6">
    <source>
        <dbReference type="ARBA" id="ARBA00022679"/>
    </source>
</evidence>
<evidence type="ECO:0000259" key="16">
    <source>
        <dbReference type="PROSITE" id="PS50109"/>
    </source>
</evidence>
<evidence type="ECO:0000256" key="3">
    <source>
        <dbReference type="ARBA" id="ARBA00012438"/>
    </source>
</evidence>
<feature type="domain" description="PAC" evidence="18">
    <location>
        <begin position="709"/>
        <end position="763"/>
    </location>
</feature>
<dbReference type="PROSITE" id="PS50109">
    <property type="entry name" value="HIS_KIN"/>
    <property type="match status" value="1"/>
</dbReference>
<dbReference type="CDD" id="cd06225">
    <property type="entry name" value="HAMP"/>
    <property type="match status" value="1"/>
</dbReference>
<dbReference type="GO" id="GO:0006355">
    <property type="term" value="P:regulation of DNA-templated transcription"/>
    <property type="evidence" value="ECO:0007669"/>
    <property type="project" value="InterPro"/>
</dbReference>
<dbReference type="PROSITE" id="PS50113">
    <property type="entry name" value="PAC"/>
    <property type="match status" value="3"/>
</dbReference>
<dbReference type="InterPro" id="IPR035965">
    <property type="entry name" value="PAS-like_dom_sf"/>
</dbReference>
<dbReference type="AlphaFoldDB" id="A0A7J4ZRS1"/>
<dbReference type="Pfam" id="PF00989">
    <property type="entry name" value="PAS"/>
    <property type="match status" value="1"/>
</dbReference>
<dbReference type="SUPFAM" id="SSF103190">
    <property type="entry name" value="Sensory domain-like"/>
    <property type="match status" value="1"/>
</dbReference>
<dbReference type="CDD" id="cd00130">
    <property type="entry name" value="PAS"/>
    <property type="match status" value="3"/>
</dbReference>
<comment type="subcellular location">
    <subcellularLocation>
        <location evidence="2">Cell membrane</location>
        <topology evidence="2">Multi-pass membrane protein</topology>
    </subcellularLocation>
</comment>
<dbReference type="InterPro" id="IPR000700">
    <property type="entry name" value="PAS-assoc_C"/>
</dbReference>
<feature type="domain" description="PAS" evidence="17">
    <location>
        <begin position="371"/>
        <end position="427"/>
    </location>
</feature>
<dbReference type="InterPro" id="IPR013655">
    <property type="entry name" value="PAS_fold_3"/>
</dbReference>
<keyword evidence="13 15" id="KW-0472">Membrane</keyword>
<evidence type="ECO:0000256" key="8">
    <source>
        <dbReference type="ARBA" id="ARBA00022741"/>
    </source>
</evidence>
<dbReference type="PROSITE" id="PS50112">
    <property type="entry name" value="PAS"/>
    <property type="match status" value="3"/>
</dbReference>
<dbReference type="InterPro" id="IPR000014">
    <property type="entry name" value="PAS"/>
</dbReference>
<organism evidence="20 21">
    <name type="scientific">Oryzomonas japonica</name>
    <dbReference type="NCBI Taxonomy" id="2603858"/>
    <lineage>
        <taxon>Bacteria</taxon>
        <taxon>Pseudomonadati</taxon>
        <taxon>Thermodesulfobacteriota</taxon>
        <taxon>Desulfuromonadia</taxon>
        <taxon>Geobacterales</taxon>
        <taxon>Geobacteraceae</taxon>
        <taxon>Oryzomonas</taxon>
    </lineage>
</organism>
<dbReference type="CDD" id="cd18774">
    <property type="entry name" value="PDC2_HK_sensor"/>
    <property type="match status" value="1"/>
</dbReference>
<keyword evidence="4" id="KW-1003">Cell membrane</keyword>
<dbReference type="InterPro" id="IPR005467">
    <property type="entry name" value="His_kinase_dom"/>
</dbReference>
<dbReference type="InterPro" id="IPR033479">
    <property type="entry name" value="dCache_1"/>
</dbReference>
<dbReference type="SUPFAM" id="SSF55785">
    <property type="entry name" value="PYP-like sensor domain (PAS domain)"/>
    <property type="match status" value="4"/>
</dbReference>
<dbReference type="InterPro" id="IPR003660">
    <property type="entry name" value="HAMP_dom"/>
</dbReference>
<dbReference type="SMART" id="SM00304">
    <property type="entry name" value="HAMP"/>
    <property type="match status" value="1"/>
</dbReference>
<dbReference type="PROSITE" id="PS50885">
    <property type="entry name" value="HAMP"/>
    <property type="match status" value="1"/>
</dbReference>
<dbReference type="PANTHER" id="PTHR43065:SF50">
    <property type="entry name" value="HISTIDINE KINASE"/>
    <property type="match status" value="1"/>
</dbReference>
<feature type="transmembrane region" description="Helical" evidence="15">
    <location>
        <begin position="293"/>
        <end position="312"/>
    </location>
</feature>
<dbReference type="Proteomes" id="UP000420562">
    <property type="component" value="Unassembled WGS sequence"/>
</dbReference>
<dbReference type="PRINTS" id="PR00344">
    <property type="entry name" value="BCTRLSENSOR"/>
</dbReference>
<feature type="domain" description="PAC" evidence="18">
    <location>
        <begin position="589"/>
        <end position="641"/>
    </location>
</feature>
<keyword evidence="7 15" id="KW-0812">Transmembrane</keyword>
<evidence type="ECO:0000256" key="2">
    <source>
        <dbReference type="ARBA" id="ARBA00004651"/>
    </source>
</evidence>
<dbReference type="SMART" id="SM00091">
    <property type="entry name" value="PAS"/>
    <property type="match status" value="4"/>
</dbReference>
<feature type="transmembrane region" description="Helical" evidence="15">
    <location>
        <begin position="15"/>
        <end position="38"/>
    </location>
</feature>